<dbReference type="PANTHER" id="PTHR30576">
    <property type="entry name" value="COLANIC BIOSYNTHESIS UDP-GLUCOSE LIPID CARRIER TRANSFERASE"/>
    <property type="match status" value="1"/>
</dbReference>
<accession>A0ABT3JD69</accession>
<sequence>MLPPSPPVAREPEARRSDIGSAGLFRLVREEPLVELPAQLLPVAANGLYPLLVKRALDIVIASVALLLLWPVMVATALIIRLSGPGPIVFSHQRLGHGGKVFPCLKFRTMRQDADRVLQEVLSSSPELMEEWKARRKLRNDPRILPVGGVLRRYSLDELPQLFNVLRGDMSLIGPRPLATDEAGYYANSFPLYCMVKPGITGLWQVSGRNDVSYRQRVELDCQYVRTHCLRIDLLILLRTIPAIMGGTGY</sequence>
<dbReference type="InterPro" id="IPR003362">
    <property type="entry name" value="Bact_transf"/>
</dbReference>
<feature type="domain" description="Bacterial sugar transferase" evidence="10">
    <location>
        <begin position="54"/>
        <end position="245"/>
    </location>
</feature>
<comment type="caution">
    <text evidence="11">The sequence shown here is derived from an EMBL/GenBank/DDBJ whole genome shotgun (WGS) entry which is preliminary data.</text>
</comment>
<dbReference type="Proteomes" id="UP001526246">
    <property type="component" value="Unassembled WGS sequence"/>
</dbReference>
<evidence type="ECO:0000256" key="9">
    <source>
        <dbReference type="SAM" id="Phobius"/>
    </source>
</evidence>
<keyword evidence="4 11" id="KW-0808">Transferase</keyword>
<dbReference type="GO" id="GO:0016740">
    <property type="term" value="F:transferase activity"/>
    <property type="evidence" value="ECO:0007669"/>
    <property type="project" value="UniProtKB-KW"/>
</dbReference>
<evidence type="ECO:0000313" key="12">
    <source>
        <dbReference type="Proteomes" id="UP001526246"/>
    </source>
</evidence>
<evidence type="ECO:0000256" key="3">
    <source>
        <dbReference type="ARBA" id="ARBA00022475"/>
    </source>
</evidence>
<keyword evidence="8" id="KW-0270">Exopolysaccharide synthesis</keyword>
<dbReference type="EMBL" id="JAPDOB010000001">
    <property type="protein sequence ID" value="MCW3796981.1"/>
    <property type="molecule type" value="Genomic_DNA"/>
</dbReference>
<evidence type="ECO:0000256" key="2">
    <source>
        <dbReference type="ARBA" id="ARBA00006464"/>
    </source>
</evidence>
<keyword evidence="3" id="KW-1003">Cell membrane</keyword>
<name>A0ABT3JD69_9SPHN</name>
<evidence type="ECO:0000256" key="7">
    <source>
        <dbReference type="ARBA" id="ARBA00023136"/>
    </source>
</evidence>
<evidence type="ECO:0000256" key="4">
    <source>
        <dbReference type="ARBA" id="ARBA00022679"/>
    </source>
</evidence>
<dbReference type="RefSeq" id="WP_264881999.1">
    <property type="nucleotide sequence ID" value="NZ_JAPDOB010000001.1"/>
</dbReference>
<evidence type="ECO:0000259" key="10">
    <source>
        <dbReference type="Pfam" id="PF02397"/>
    </source>
</evidence>
<reference evidence="11 12" key="1">
    <citation type="submission" date="2022-10" db="EMBL/GenBank/DDBJ databases">
        <title>Sphingomonas sp.</title>
        <authorList>
            <person name="Jin C."/>
        </authorList>
    </citation>
    <scope>NUCLEOTIDE SEQUENCE [LARGE SCALE GENOMIC DNA]</scope>
    <source>
        <strain evidence="11 12">BN140010</strain>
    </source>
</reference>
<evidence type="ECO:0000256" key="1">
    <source>
        <dbReference type="ARBA" id="ARBA00004236"/>
    </source>
</evidence>
<organism evidence="11 12">
    <name type="scientific">Sphingomonas arvum</name>
    <dbReference type="NCBI Taxonomy" id="2992113"/>
    <lineage>
        <taxon>Bacteria</taxon>
        <taxon>Pseudomonadati</taxon>
        <taxon>Pseudomonadota</taxon>
        <taxon>Alphaproteobacteria</taxon>
        <taxon>Sphingomonadales</taxon>
        <taxon>Sphingomonadaceae</taxon>
        <taxon>Sphingomonas</taxon>
    </lineage>
</organism>
<keyword evidence="12" id="KW-1185">Reference proteome</keyword>
<evidence type="ECO:0000256" key="5">
    <source>
        <dbReference type="ARBA" id="ARBA00022692"/>
    </source>
</evidence>
<feature type="transmembrane region" description="Helical" evidence="9">
    <location>
        <begin position="59"/>
        <end position="80"/>
    </location>
</feature>
<keyword evidence="5 9" id="KW-0812">Transmembrane</keyword>
<keyword evidence="6 9" id="KW-1133">Transmembrane helix</keyword>
<keyword evidence="7 9" id="KW-0472">Membrane</keyword>
<dbReference type="Pfam" id="PF02397">
    <property type="entry name" value="Bac_transf"/>
    <property type="match status" value="1"/>
</dbReference>
<evidence type="ECO:0000256" key="8">
    <source>
        <dbReference type="ARBA" id="ARBA00023169"/>
    </source>
</evidence>
<evidence type="ECO:0000313" key="11">
    <source>
        <dbReference type="EMBL" id="MCW3796981.1"/>
    </source>
</evidence>
<comment type="similarity">
    <text evidence="2">Belongs to the bacterial sugar transferase family.</text>
</comment>
<dbReference type="PANTHER" id="PTHR30576:SF4">
    <property type="entry name" value="UNDECAPRENYL-PHOSPHATE GALACTOSE PHOSPHOTRANSFERASE"/>
    <property type="match status" value="1"/>
</dbReference>
<protein>
    <submittedName>
        <fullName evidence="11">Sugar transferase</fullName>
    </submittedName>
</protein>
<comment type="subcellular location">
    <subcellularLocation>
        <location evidence="1">Cell membrane</location>
    </subcellularLocation>
</comment>
<proteinExistence type="inferred from homology"/>
<evidence type="ECO:0000256" key="6">
    <source>
        <dbReference type="ARBA" id="ARBA00022989"/>
    </source>
</evidence>
<gene>
    <name evidence="11" type="ORF">OMW55_04070</name>
</gene>